<feature type="non-terminal residue" evidence="1">
    <location>
        <position position="1"/>
    </location>
</feature>
<dbReference type="EMBL" id="JLXW01000003">
    <property type="protein sequence ID" value="KBZ66865.1"/>
    <property type="molecule type" value="Genomic_DNA"/>
</dbReference>
<evidence type="ECO:0008006" key="3">
    <source>
        <dbReference type="Google" id="ProtNLM"/>
    </source>
</evidence>
<accession>A0A051UCT0</accession>
<keyword evidence="2" id="KW-1185">Reference proteome</keyword>
<dbReference type="Proteomes" id="UP000025947">
    <property type="component" value="Unassembled WGS sequence"/>
</dbReference>
<evidence type="ECO:0000313" key="1">
    <source>
        <dbReference type="EMBL" id="KBZ66865.1"/>
    </source>
</evidence>
<protein>
    <recommendedName>
        <fullName evidence="3">Virulence factor Mce family protein</fullName>
    </recommendedName>
</protein>
<evidence type="ECO:0000313" key="2">
    <source>
        <dbReference type="Proteomes" id="UP000025947"/>
    </source>
</evidence>
<dbReference type="AlphaFoldDB" id="A0A051UCT0"/>
<comment type="caution">
    <text evidence="1">The sequence shown here is derived from an EMBL/GenBank/DDBJ whole genome shotgun (WGS) entry which is preliminary data.</text>
</comment>
<name>A0A051UCT0_9MYCO</name>
<reference evidence="1 2" key="1">
    <citation type="submission" date="2014-04" db="EMBL/GenBank/DDBJ databases">
        <title>The Genome Sequence of Mycobacterium tuberculosis TKK-01-0051.</title>
        <authorList>
            <consortium name="The Broad Institute Genomics Platform"/>
            <consortium name="The Broad Institute Genome Sequencing Center for Infectious Disease"/>
            <person name="Earl A.M."/>
            <person name="Cohen K."/>
            <person name="Pym A."/>
            <person name="Bishai W."/>
            <person name="Maharaj K."/>
            <person name="Desjardins C."/>
            <person name="Abeel T."/>
            <person name="Young S."/>
            <person name="Zeng Q."/>
            <person name="Gargeya S."/>
            <person name="Abouelleil A."/>
            <person name="Alvarado L."/>
            <person name="Chapman S.B."/>
            <person name="Gainer-Dewar J."/>
            <person name="Goldberg J."/>
            <person name="Griggs A."/>
            <person name="Gujja S."/>
            <person name="Hansen M."/>
            <person name="Howarth C."/>
            <person name="Imamovic A."/>
            <person name="Larimer J."/>
            <person name="Murphy C."/>
            <person name="Naylor J."/>
            <person name="Pearson M."/>
            <person name="Poon T.W."/>
            <person name="Priest M."/>
            <person name="Roberts A."/>
            <person name="Saif S."/>
            <person name="Shea T."/>
            <person name="Sykes S."/>
            <person name="Wortman J."/>
            <person name="Nusbaum C."/>
            <person name="Birren B."/>
        </authorList>
    </citation>
    <scope>NUCLEOTIDE SEQUENCE [LARGE SCALE GENOMIC DNA]</scope>
    <source>
        <strain evidence="1 2">TKK-01-0051</strain>
    </source>
</reference>
<dbReference type="RefSeq" id="WP_199778415.1">
    <property type="nucleotide sequence ID" value="NZ_KK328284.1"/>
</dbReference>
<gene>
    <name evidence="1" type="ORF">K875_01533</name>
</gene>
<dbReference type="HOGENOM" id="CLU_3262383_0_0_11"/>
<dbReference type="PATRIC" id="fig|1324261.3.peg.1548"/>
<proteinExistence type="predicted"/>
<organism evidence="1 2">
    <name type="scientific">Mycobacterium [tuberculosis] TKK-01-0051</name>
    <dbReference type="NCBI Taxonomy" id="1324261"/>
    <lineage>
        <taxon>Bacteria</taxon>
        <taxon>Bacillati</taxon>
        <taxon>Actinomycetota</taxon>
        <taxon>Actinomycetes</taxon>
        <taxon>Mycobacteriales</taxon>
        <taxon>Mycobacteriaceae</taxon>
        <taxon>Mycobacterium</taxon>
        <taxon>Mycobacterium avium complex (MAC)</taxon>
    </lineage>
</organism>
<sequence>PAPELVMDSGNSLAPYNHLDTGSPYAIEYVWGRQVGDNTINP</sequence>